<accession>A0A1Y2BDC4</accession>
<evidence type="ECO:0000259" key="10">
    <source>
        <dbReference type="PROSITE" id="PS51074"/>
    </source>
</evidence>
<protein>
    <recommendedName>
        <fullName evidence="7">Diphthamide biosynthesis protein 3</fullName>
    </recommendedName>
</protein>
<comment type="catalytic activity">
    <reaction evidence="8">
        <text>2 [3Fe-4S](0)-[protein] + 2 Fe(2+)-[Dph3] + NADH = 2 [4Fe-4S](1+)-[protein] + 2 [Dph3] + NAD(+) + H(+)</text>
        <dbReference type="Rhea" id="RHEA:71239"/>
        <dbReference type="Rhea" id="RHEA-COMP:17997"/>
        <dbReference type="Rhea" id="RHEA-COMP:17998"/>
        <dbReference type="Rhea" id="RHEA-COMP:18001"/>
        <dbReference type="Rhea" id="RHEA-COMP:18002"/>
        <dbReference type="ChEBI" id="CHEBI:15378"/>
        <dbReference type="ChEBI" id="CHEBI:29033"/>
        <dbReference type="ChEBI" id="CHEBI:33723"/>
        <dbReference type="ChEBI" id="CHEBI:47402"/>
        <dbReference type="ChEBI" id="CHEBI:57540"/>
        <dbReference type="ChEBI" id="CHEBI:57945"/>
        <dbReference type="ChEBI" id="CHEBI:83228"/>
    </reaction>
</comment>
<dbReference type="GO" id="GO:0017183">
    <property type="term" value="P:protein histidyl modification to diphthamide"/>
    <property type="evidence" value="ECO:0007669"/>
    <property type="project" value="UniProtKB-UniPathway"/>
</dbReference>
<sequence>MVNYYDELEIEDFAWDPVARVFHSPCPCGDRFEISKSQLRNGEEIATCPSCSLIVRVIYDYLDWEDYISSDEDEDSSSTSSIEEQSALAGVNLSDAVATPQIGGPGEKKVEHGGGNENQEVVESSASSLAASMGHLQVDEPPDPPNPPARSQ</sequence>
<feature type="domain" description="DPH-type MB" evidence="10">
    <location>
        <begin position="4"/>
        <end position="60"/>
    </location>
</feature>
<reference evidence="11 12" key="1">
    <citation type="submission" date="2016-07" db="EMBL/GenBank/DDBJ databases">
        <title>Pervasive Adenine N6-methylation of Active Genes in Fungi.</title>
        <authorList>
            <consortium name="DOE Joint Genome Institute"/>
            <person name="Mondo S.J."/>
            <person name="Dannebaum R.O."/>
            <person name="Kuo R.C."/>
            <person name="Labutti K."/>
            <person name="Haridas S."/>
            <person name="Kuo A."/>
            <person name="Salamov A."/>
            <person name="Ahrendt S.R."/>
            <person name="Lipzen A."/>
            <person name="Sullivan W."/>
            <person name="Andreopoulos W.B."/>
            <person name="Clum A."/>
            <person name="Lindquist E."/>
            <person name="Daum C."/>
            <person name="Ramamoorthy G.K."/>
            <person name="Gryganskyi A."/>
            <person name="Culley D."/>
            <person name="Magnuson J.K."/>
            <person name="James T.Y."/>
            <person name="O'Malley M.A."/>
            <person name="Stajich J.E."/>
            <person name="Spatafora J.W."/>
            <person name="Visel A."/>
            <person name="Grigoriev I.V."/>
        </authorList>
    </citation>
    <scope>NUCLEOTIDE SEQUENCE [LARGE SCALE GENOMIC DNA]</scope>
    <source>
        <strain evidence="11 12">68-887.2</strain>
    </source>
</reference>
<comment type="pathway">
    <text evidence="1">Protein modification; peptidyl-diphthamide biosynthesis.</text>
</comment>
<dbReference type="Pfam" id="PF05207">
    <property type="entry name" value="Zn_ribbon_CSL"/>
    <property type="match status" value="1"/>
</dbReference>
<dbReference type="STRING" id="71784.A0A1Y2BDC4"/>
<evidence type="ECO:0000256" key="8">
    <source>
        <dbReference type="ARBA" id="ARBA00048125"/>
    </source>
</evidence>
<evidence type="ECO:0000256" key="2">
    <source>
        <dbReference type="ARBA" id="ARBA00022723"/>
    </source>
</evidence>
<evidence type="ECO:0000256" key="3">
    <source>
        <dbReference type="ARBA" id="ARBA00023004"/>
    </source>
</evidence>
<proteinExistence type="inferred from homology"/>
<dbReference type="InterPro" id="IPR007872">
    <property type="entry name" value="DPH_MB_dom"/>
</dbReference>
<dbReference type="PANTHER" id="PTHR21454">
    <property type="entry name" value="DPH3 HOMOLOG-RELATED"/>
    <property type="match status" value="1"/>
</dbReference>
<dbReference type="Gene3D" id="3.10.660.10">
    <property type="entry name" value="DPH Zinc finger"/>
    <property type="match status" value="1"/>
</dbReference>
<dbReference type="EMBL" id="MCFC01000008">
    <property type="protein sequence ID" value="ORY32839.1"/>
    <property type="molecule type" value="Genomic_DNA"/>
</dbReference>
<feature type="compositionally biased region" description="Pro residues" evidence="9">
    <location>
        <begin position="143"/>
        <end position="152"/>
    </location>
</feature>
<dbReference type="PANTHER" id="PTHR21454:SF31">
    <property type="entry name" value="DIPHTHAMIDE BIOSYNTHESIS PROTEIN 3"/>
    <property type="match status" value="1"/>
</dbReference>
<dbReference type="InterPro" id="IPR036671">
    <property type="entry name" value="DPH_MB_sf"/>
</dbReference>
<dbReference type="FunCoup" id="A0A1Y2BDC4">
    <property type="interactions" value="138"/>
</dbReference>
<evidence type="ECO:0000256" key="1">
    <source>
        <dbReference type="ARBA" id="ARBA00005156"/>
    </source>
</evidence>
<evidence type="ECO:0000256" key="7">
    <source>
        <dbReference type="ARBA" id="ARBA00041070"/>
    </source>
</evidence>
<dbReference type="InterPro" id="IPR044248">
    <property type="entry name" value="DPH3/4-like"/>
</dbReference>
<comment type="subunit">
    <text evidence="5">Component of the 2-(3-amino-3-carboxypropyl)histidine synthase complex composed of DPH1, DPH2, DPH3 and a NADH-dependent reductase, predominantly CBR1.</text>
</comment>
<organism evidence="11 12">
    <name type="scientific">Naematelia encephala</name>
    <dbReference type="NCBI Taxonomy" id="71784"/>
    <lineage>
        <taxon>Eukaryota</taxon>
        <taxon>Fungi</taxon>
        <taxon>Dikarya</taxon>
        <taxon>Basidiomycota</taxon>
        <taxon>Agaricomycotina</taxon>
        <taxon>Tremellomycetes</taxon>
        <taxon>Tremellales</taxon>
        <taxon>Naemateliaceae</taxon>
        <taxon>Naematelia</taxon>
    </lineage>
</organism>
<dbReference type="SUPFAM" id="SSF144217">
    <property type="entry name" value="CSL zinc finger"/>
    <property type="match status" value="1"/>
</dbReference>
<dbReference type="AlphaFoldDB" id="A0A1Y2BDC4"/>
<comment type="caution">
    <text evidence="11">The sequence shown here is derived from an EMBL/GenBank/DDBJ whole genome shotgun (WGS) entry which is preliminary data.</text>
</comment>
<gene>
    <name evidence="11" type="ORF">BCR39DRAFT_564122</name>
</gene>
<evidence type="ECO:0000256" key="9">
    <source>
        <dbReference type="SAM" id="MobiDB-lite"/>
    </source>
</evidence>
<dbReference type="OrthoDB" id="66964at2759"/>
<evidence type="ECO:0000256" key="4">
    <source>
        <dbReference type="ARBA" id="ARBA00024032"/>
    </source>
</evidence>
<evidence type="ECO:0000313" key="12">
    <source>
        <dbReference type="Proteomes" id="UP000193986"/>
    </source>
</evidence>
<feature type="region of interest" description="Disordered" evidence="9">
    <location>
        <begin position="70"/>
        <end position="152"/>
    </location>
</feature>
<comment type="similarity">
    <text evidence="4">Belongs to the DPH3 family.</text>
</comment>
<feature type="compositionally biased region" description="Low complexity" evidence="9">
    <location>
        <begin position="77"/>
        <end position="86"/>
    </location>
</feature>
<keyword evidence="2" id="KW-0479">Metal-binding</keyword>
<dbReference type="Proteomes" id="UP000193986">
    <property type="component" value="Unassembled WGS sequence"/>
</dbReference>
<comment type="catalytic activity">
    <reaction evidence="6">
        <text>[3Fe-4S](1+)-[protein] + Fe(2+)-[Dph3] = [3Fe-4S](0)-[protein] + Fe(3+)-[Dph3]</text>
        <dbReference type="Rhea" id="RHEA:71235"/>
        <dbReference type="Rhea" id="RHEA-COMP:17996"/>
        <dbReference type="Rhea" id="RHEA-COMP:17997"/>
        <dbReference type="Rhea" id="RHEA-COMP:18002"/>
        <dbReference type="Rhea" id="RHEA-COMP:18003"/>
        <dbReference type="ChEBI" id="CHEBI:29033"/>
        <dbReference type="ChEBI" id="CHEBI:29034"/>
        <dbReference type="ChEBI" id="CHEBI:33751"/>
        <dbReference type="ChEBI" id="CHEBI:47402"/>
        <dbReference type="ChEBI" id="CHEBI:83228"/>
    </reaction>
</comment>
<dbReference type="InParanoid" id="A0A1Y2BDC4"/>
<evidence type="ECO:0000313" key="11">
    <source>
        <dbReference type="EMBL" id="ORY32839.1"/>
    </source>
</evidence>
<evidence type="ECO:0000256" key="6">
    <source>
        <dbReference type="ARBA" id="ARBA00036267"/>
    </source>
</evidence>
<keyword evidence="12" id="KW-1185">Reference proteome</keyword>
<dbReference type="GO" id="GO:0046872">
    <property type="term" value="F:metal ion binding"/>
    <property type="evidence" value="ECO:0007669"/>
    <property type="project" value="UniProtKB-KW"/>
</dbReference>
<keyword evidence="3" id="KW-0408">Iron</keyword>
<dbReference type="PROSITE" id="PS51074">
    <property type="entry name" value="DPH_MB"/>
    <property type="match status" value="1"/>
</dbReference>
<evidence type="ECO:0000256" key="5">
    <source>
        <dbReference type="ARBA" id="ARBA00034128"/>
    </source>
</evidence>
<dbReference type="UniPathway" id="UPA00559"/>
<name>A0A1Y2BDC4_9TREE</name>
<dbReference type="FunFam" id="3.10.660.10:FF:000001">
    <property type="entry name" value="Diphthamide biosynthesis 3"/>
    <property type="match status" value="1"/>
</dbReference>